<dbReference type="AlphaFoldDB" id="A0AAD6WAL3"/>
<dbReference type="Proteomes" id="UP001164929">
    <property type="component" value="Chromosome 3"/>
</dbReference>
<keyword evidence="3" id="KW-1185">Reference proteome</keyword>
<evidence type="ECO:0000313" key="2">
    <source>
        <dbReference type="EMBL" id="KAJ7004851.1"/>
    </source>
</evidence>
<sequence>MVLSRVEDEFQDRSHPFGGSPHVLSTVDHRYLGEIQTQGGEHADKDMDRGRSCMVLDQGLSLSLVLLARPNLPNM</sequence>
<reference evidence="2" key="1">
    <citation type="journal article" date="2023" name="Mol. Ecol. Resour.">
        <title>Chromosome-level genome assembly of a triploid poplar Populus alba 'Berolinensis'.</title>
        <authorList>
            <person name="Chen S."/>
            <person name="Yu Y."/>
            <person name="Wang X."/>
            <person name="Wang S."/>
            <person name="Zhang T."/>
            <person name="Zhou Y."/>
            <person name="He R."/>
            <person name="Meng N."/>
            <person name="Wang Y."/>
            <person name="Liu W."/>
            <person name="Liu Z."/>
            <person name="Liu J."/>
            <person name="Guo Q."/>
            <person name="Huang H."/>
            <person name="Sederoff R.R."/>
            <person name="Wang G."/>
            <person name="Qu G."/>
            <person name="Chen S."/>
        </authorList>
    </citation>
    <scope>NUCLEOTIDE SEQUENCE</scope>
    <source>
        <strain evidence="2">SC-2020</strain>
    </source>
</reference>
<protein>
    <submittedName>
        <fullName evidence="2">Uncharacterized protein</fullName>
    </submittedName>
</protein>
<evidence type="ECO:0000256" key="1">
    <source>
        <dbReference type="SAM" id="MobiDB-lite"/>
    </source>
</evidence>
<feature type="region of interest" description="Disordered" evidence="1">
    <location>
        <begin position="1"/>
        <end position="21"/>
    </location>
</feature>
<organism evidence="2 3">
    <name type="scientific">Populus alba x Populus x berolinensis</name>
    <dbReference type="NCBI Taxonomy" id="444605"/>
    <lineage>
        <taxon>Eukaryota</taxon>
        <taxon>Viridiplantae</taxon>
        <taxon>Streptophyta</taxon>
        <taxon>Embryophyta</taxon>
        <taxon>Tracheophyta</taxon>
        <taxon>Spermatophyta</taxon>
        <taxon>Magnoliopsida</taxon>
        <taxon>eudicotyledons</taxon>
        <taxon>Gunneridae</taxon>
        <taxon>Pentapetalae</taxon>
        <taxon>rosids</taxon>
        <taxon>fabids</taxon>
        <taxon>Malpighiales</taxon>
        <taxon>Salicaceae</taxon>
        <taxon>Saliceae</taxon>
        <taxon>Populus</taxon>
    </lineage>
</organism>
<feature type="compositionally biased region" description="Basic and acidic residues" evidence="1">
    <location>
        <begin position="1"/>
        <end position="15"/>
    </location>
</feature>
<gene>
    <name evidence="2" type="ORF">NC653_009632</name>
</gene>
<name>A0AAD6WAL3_9ROSI</name>
<evidence type="ECO:0000313" key="3">
    <source>
        <dbReference type="Proteomes" id="UP001164929"/>
    </source>
</evidence>
<comment type="caution">
    <text evidence="2">The sequence shown here is derived from an EMBL/GenBank/DDBJ whole genome shotgun (WGS) entry which is preliminary data.</text>
</comment>
<proteinExistence type="predicted"/>
<dbReference type="EMBL" id="JAQIZT010000003">
    <property type="protein sequence ID" value="KAJ7004851.1"/>
    <property type="molecule type" value="Genomic_DNA"/>
</dbReference>
<accession>A0AAD6WAL3</accession>